<dbReference type="GO" id="GO:0055085">
    <property type="term" value="P:transmembrane transport"/>
    <property type="evidence" value="ECO:0007669"/>
    <property type="project" value="InterPro"/>
</dbReference>
<reference evidence="9 10" key="1">
    <citation type="submission" date="2019-03" db="EMBL/GenBank/DDBJ databases">
        <title>Whole genome sequence of a novel Rubrobacter taiwanensis strain, isolated from Yellowstone National Park.</title>
        <authorList>
            <person name="Freed S."/>
            <person name="Ramaley R.F."/>
            <person name="Kyndt J.A."/>
        </authorList>
    </citation>
    <scope>NUCLEOTIDE SEQUENCE [LARGE SCALE GENOMIC DNA]</scope>
    <source>
        <strain evidence="9 10">Yellowstone</strain>
    </source>
</reference>
<comment type="caution">
    <text evidence="9">The sequence shown here is derived from an EMBL/GenBank/DDBJ whole genome shotgun (WGS) entry which is preliminary data.</text>
</comment>
<dbReference type="EMBL" id="SKBU01000006">
    <property type="protein sequence ID" value="TCJ19881.1"/>
    <property type="molecule type" value="Genomic_DNA"/>
</dbReference>
<proteinExistence type="inferred from homology"/>
<feature type="transmembrane region" description="Helical" evidence="7">
    <location>
        <begin position="228"/>
        <end position="249"/>
    </location>
</feature>
<dbReference type="SUPFAM" id="SSF161098">
    <property type="entry name" value="MetI-like"/>
    <property type="match status" value="1"/>
</dbReference>
<feature type="transmembrane region" description="Helical" evidence="7">
    <location>
        <begin position="85"/>
        <end position="110"/>
    </location>
</feature>
<comment type="subcellular location">
    <subcellularLocation>
        <location evidence="1 7">Cell membrane</location>
        <topology evidence="1 7">Multi-pass membrane protein</topology>
    </subcellularLocation>
</comment>
<keyword evidence="4 7" id="KW-0812">Transmembrane</keyword>
<evidence type="ECO:0000256" key="4">
    <source>
        <dbReference type="ARBA" id="ARBA00022692"/>
    </source>
</evidence>
<evidence type="ECO:0000256" key="1">
    <source>
        <dbReference type="ARBA" id="ARBA00004651"/>
    </source>
</evidence>
<keyword evidence="5 7" id="KW-1133">Transmembrane helix</keyword>
<dbReference type="PROSITE" id="PS50928">
    <property type="entry name" value="ABC_TM1"/>
    <property type="match status" value="1"/>
</dbReference>
<sequence>MVALGGARQTKYSTKPEAQRRIDLAGFLFVLPFLVFYVAFLVWPVILGLRMSFFNWSLVGTGTGQFLGVSNYGELFTDPDFWSSLWHSILFTLLTVPLLTLLSLGFALLANRAIPARWFFRLSFFAPYVLPSSVMALIWIWMYQPGFGLINSYLTQLGLSEVSWLTDPQVAMISVVIATVWWQLGFSFVLYLAGLQEIPRELYDAAAVDGASSLETTRFITIPLLKRTTILVVTLAVFASLNVFDQIYIMSTSGGLDYQSTRSLIMYVYEQGFTLYRVGYAAAMTYVFFVLVLVVSITGFVFSNRRREA</sequence>
<dbReference type="Gene3D" id="1.10.3720.10">
    <property type="entry name" value="MetI-like"/>
    <property type="match status" value="1"/>
</dbReference>
<evidence type="ECO:0000256" key="6">
    <source>
        <dbReference type="ARBA" id="ARBA00023136"/>
    </source>
</evidence>
<feature type="transmembrane region" description="Helical" evidence="7">
    <location>
        <begin position="24"/>
        <end position="46"/>
    </location>
</feature>
<keyword evidence="2 7" id="KW-0813">Transport</keyword>
<feature type="transmembrane region" description="Helical" evidence="7">
    <location>
        <begin position="278"/>
        <end position="302"/>
    </location>
</feature>
<dbReference type="CDD" id="cd06261">
    <property type="entry name" value="TM_PBP2"/>
    <property type="match status" value="1"/>
</dbReference>
<dbReference type="InterPro" id="IPR035906">
    <property type="entry name" value="MetI-like_sf"/>
</dbReference>
<dbReference type="Proteomes" id="UP000295244">
    <property type="component" value="Unassembled WGS sequence"/>
</dbReference>
<name>A0A4R1BQK4_9ACTN</name>
<gene>
    <name evidence="9" type="ORF">E0L93_02690</name>
</gene>
<keyword evidence="3" id="KW-1003">Cell membrane</keyword>
<evidence type="ECO:0000256" key="2">
    <source>
        <dbReference type="ARBA" id="ARBA00022448"/>
    </source>
</evidence>
<evidence type="ECO:0000313" key="10">
    <source>
        <dbReference type="Proteomes" id="UP000295244"/>
    </source>
</evidence>
<protein>
    <submittedName>
        <fullName evidence="9">Sugar ABC transporter permease</fullName>
    </submittedName>
</protein>
<dbReference type="OrthoDB" id="9782326at2"/>
<evidence type="ECO:0000256" key="7">
    <source>
        <dbReference type="RuleBase" id="RU363032"/>
    </source>
</evidence>
<accession>A0A4R1BQK4</accession>
<feature type="transmembrane region" description="Helical" evidence="7">
    <location>
        <begin position="122"/>
        <end position="142"/>
    </location>
</feature>
<dbReference type="AlphaFoldDB" id="A0A4R1BQK4"/>
<dbReference type="GO" id="GO:0005886">
    <property type="term" value="C:plasma membrane"/>
    <property type="evidence" value="ECO:0007669"/>
    <property type="project" value="UniProtKB-SubCell"/>
</dbReference>
<dbReference type="PANTHER" id="PTHR30193">
    <property type="entry name" value="ABC TRANSPORTER PERMEASE PROTEIN"/>
    <property type="match status" value="1"/>
</dbReference>
<evidence type="ECO:0000259" key="8">
    <source>
        <dbReference type="PROSITE" id="PS50928"/>
    </source>
</evidence>
<dbReference type="Pfam" id="PF00528">
    <property type="entry name" value="BPD_transp_1"/>
    <property type="match status" value="1"/>
</dbReference>
<organism evidence="9 10">
    <name type="scientific">Rubrobacter taiwanensis</name>
    <dbReference type="NCBI Taxonomy" id="185139"/>
    <lineage>
        <taxon>Bacteria</taxon>
        <taxon>Bacillati</taxon>
        <taxon>Actinomycetota</taxon>
        <taxon>Rubrobacteria</taxon>
        <taxon>Rubrobacterales</taxon>
        <taxon>Rubrobacteraceae</taxon>
        <taxon>Rubrobacter</taxon>
    </lineage>
</organism>
<keyword evidence="6 7" id="KW-0472">Membrane</keyword>
<comment type="similarity">
    <text evidence="7">Belongs to the binding-protein-dependent transport system permease family.</text>
</comment>
<dbReference type="PANTHER" id="PTHR30193:SF41">
    <property type="entry name" value="DIACETYLCHITOBIOSE UPTAKE SYSTEM PERMEASE PROTEIN NGCF"/>
    <property type="match status" value="1"/>
</dbReference>
<keyword evidence="10" id="KW-1185">Reference proteome</keyword>
<feature type="domain" description="ABC transmembrane type-1" evidence="8">
    <location>
        <begin position="85"/>
        <end position="299"/>
    </location>
</feature>
<dbReference type="InterPro" id="IPR051393">
    <property type="entry name" value="ABC_transporter_permease"/>
</dbReference>
<evidence type="ECO:0000256" key="3">
    <source>
        <dbReference type="ARBA" id="ARBA00022475"/>
    </source>
</evidence>
<evidence type="ECO:0000256" key="5">
    <source>
        <dbReference type="ARBA" id="ARBA00022989"/>
    </source>
</evidence>
<dbReference type="InterPro" id="IPR000515">
    <property type="entry name" value="MetI-like"/>
</dbReference>
<evidence type="ECO:0000313" key="9">
    <source>
        <dbReference type="EMBL" id="TCJ19881.1"/>
    </source>
</evidence>
<dbReference type="RefSeq" id="WP_132688131.1">
    <property type="nucleotide sequence ID" value="NZ_SKBU01000006.1"/>
</dbReference>
<feature type="transmembrane region" description="Helical" evidence="7">
    <location>
        <begin position="170"/>
        <end position="193"/>
    </location>
</feature>